<organism evidence="10 11">
    <name type="scientific">Dyadobacter psychrotolerans</name>
    <dbReference type="NCBI Taxonomy" id="2541721"/>
    <lineage>
        <taxon>Bacteria</taxon>
        <taxon>Pseudomonadati</taxon>
        <taxon>Bacteroidota</taxon>
        <taxon>Cytophagia</taxon>
        <taxon>Cytophagales</taxon>
        <taxon>Spirosomataceae</taxon>
        <taxon>Dyadobacter</taxon>
    </lineage>
</organism>
<keyword evidence="6" id="KW-0560">Oxidoreductase</keyword>
<dbReference type="RefSeq" id="WP_131961127.1">
    <property type="nucleotide sequence ID" value="NZ_SMFL01000012.1"/>
</dbReference>
<dbReference type="AlphaFoldDB" id="A0A4R5DH85"/>
<dbReference type="GO" id="GO:0046872">
    <property type="term" value="F:metal ion binding"/>
    <property type="evidence" value="ECO:0007669"/>
    <property type="project" value="UniProtKB-KW"/>
</dbReference>
<keyword evidence="5 10" id="KW-0223">Dioxygenase</keyword>
<dbReference type="SUPFAM" id="SSF51197">
    <property type="entry name" value="Clavaminate synthase-like"/>
    <property type="match status" value="1"/>
</dbReference>
<evidence type="ECO:0000313" key="10">
    <source>
        <dbReference type="EMBL" id="TDE11280.1"/>
    </source>
</evidence>
<evidence type="ECO:0000256" key="6">
    <source>
        <dbReference type="ARBA" id="ARBA00023002"/>
    </source>
</evidence>
<evidence type="ECO:0000256" key="1">
    <source>
        <dbReference type="ARBA" id="ARBA00001954"/>
    </source>
</evidence>
<keyword evidence="8" id="KW-0234">DNA repair</keyword>
<dbReference type="Gene3D" id="2.60.120.590">
    <property type="entry name" value="Alpha-ketoglutarate-dependent dioxygenase AlkB-like"/>
    <property type="match status" value="1"/>
</dbReference>
<dbReference type="GO" id="GO:0016787">
    <property type="term" value="F:hydrolase activity"/>
    <property type="evidence" value="ECO:0007669"/>
    <property type="project" value="UniProtKB-ARBA"/>
</dbReference>
<sequence>MEQLSLFGANESLRFPEELLEFYPQFLDTKQCMDLLKVLIEEVPWRQQIIQMYGKPVVTPRLTAWYGDTNRTYRFSGTKFDPVPWTDSLLHLKKEIETLTKLEFNSVLLNYYRDGNDSVAWHADNERELGTRPHIASLSIGQARDFEFRRKADHSGKYALRLNNGSLLIMKGDLQHHWEHRIPKSKKDIAERINMTFRLIRE</sequence>
<dbReference type="PANTHER" id="PTHR31212">
    <property type="entry name" value="ALPHA-KETOGLUTARATE-DEPENDENT DIOXYGENASE ALKB HOMOLOG 3"/>
    <property type="match status" value="1"/>
</dbReference>
<dbReference type="PROSITE" id="PS51471">
    <property type="entry name" value="FE2OG_OXY"/>
    <property type="match status" value="1"/>
</dbReference>
<accession>A0A4R5DH85</accession>
<name>A0A4R5DH85_9BACT</name>
<dbReference type="InterPro" id="IPR037151">
    <property type="entry name" value="AlkB-like_sf"/>
</dbReference>
<protein>
    <submittedName>
        <fullName evidence="10">Alpha-ketoglutarate-dependent dioxygenase AlkB</fullName>
    </submittedName>
</protein>
<reference evidence="10 11" key="1">
    <citation type="submission" date="2019-03" db="EMBL/GenBank/DDBJ databases">
        <title>Dyadobacter AR-3-6 sp. nov., isolated from arctic soil.</title>
        <authorList>
            <person name="Chaudhary D.K."/>
        </authorList>
    </citation>
    <scope>NUCLEOTIDE SEQUENCE [LARGE SCALE GENOMIC DNA]</scope>
    <source>
        <strain evidence="10 11">AR-3-6</strain>
    </source>
</reference>
<dbReference type="EMBL" id="SMFL01000012">
    <property type="protein sequence ID" value="TDE11280.1"/>
    <property type="molecule type" value="Genomic_DNA"/>
</dbReference>
<dbReference type="GO" id="GO:0140097">
    <property type="term" value="F:catalytic activity, acting on DNA"/>
    <property type="evidence" value="ECO:0007669"/>
    <property type="project" value="UniProtKB-ARBA"/>
</dbReference>
<evidence type="ECO:0000313" key="11">
    <source>
        <dbReference type="Proteomes" id="UP000294850"/>
    </source>
</evidence>
<evidence type="ECO:0000256" key="8">
    <source>
        <dbReference type="ARBA" id="ARBA00023204"/>
    </source>
</evidence>
<evidence type="ECO:0000256" key="3">
    <source>
        <dbReference type="ARBA" id="ARBA00022763"/>
    </source>
</evidence>
<evidence type="ECO:0000256" key="4">
    <source>
        <dbReference type="ARBA" id="ARBA00022842"/>
    </source>
</evidence>
<dbReference type="GO" id="GO:0016705">
    <property type="term" value="F:oxidoreductase activity, acting on paired donors, with incorporation or reduction of molecular oxygen"/>
    <property type="evidence" value="ECO:0007669"/>
    <property type="project" value="UniProtKB-ARBA"/>
</dbReference>
<keyword evidence="11" id="KW-1185">Reference proteome</keyword>
<comment type="caution">
    <text evidence="10">The sequence shown here is derived from an EMBL/GenBank/DDBJ whole genome shotgun (WGS) entry which is preliminary data.</text>
</comment>
<dbReference type="PANTHER" id="PTHR31212:SF4">
    <property type="entry name" value="ALPHA-KETOGLUTARATE-DEPENDENT DIOXYGENASE ALKB HOMOLOG 3"/>
    <property type="match status" value="1"/>
</dbReference>
<keyword evidence="7" id="KW-0408">Iron</keyword>
<dbReference type="InterPro" id="IPR032854">
    <property type="entry name" value="ALKBH3"/>
</dbReference>
<evidence type="ECO:0000259" key="9">
    <source>
        <dbReference type="PROSITE" id="PS51471"/>
    </source>
</evidence>
<dbReference type="FunFam" id="2.60.120.590:FF:000004">
    <property type="entry name" value="DNA oxidative demethylase ALKBH2"/>
    <property type="match status" value="1"/>
</dbReference>
<keyword evidence="2" id="KW-0479">Metal-binding</keyword>
<dbReference type="InterPro" id="IPR005123">
    <property type="entry name" value="Oxoglu/Fe-dep_dioxygenase_dom"/>
</dbReference>
<dbReference type="GO" id="GO:0032451">
    <property type="term" value="F:demethylase activity"/>
    <property type="evidence" value="ECO:0007669"/>
    <property type="project" value="UniProtKB-ARBA"/>
</dbReference>
<dbReference type="GO" id="GO:0006307">
    <property type="term" value="P:DNA alkylation repair"/>
    <property type="evidence" value="ECO:0007669"/>
    <property type="project" value="InterPro"/>
</dbReference>
<comment type="cofactor">
    <cofactor evidence="1">
        <name>Fe(2+)</name>
        <dbReference type="ChEBI" id="CHEBI:29033"/>
    </cofactor>
</comment>
<dbReference type="OrthoDB" id="190276at2"/>
<keyword evidence="4" id="KW-0460">Magnesium</keyword>
<dbReference type="InterPro" id="IPR027450">
    <property type="entry name" value="AlkB-like"/>
</dbReference>
<dbReference type="GO" id="GO:0051213">
    <property type="term" value="F:dioxygenase activity"/>
    <property type="evidence" value="ECO:0007669"/>
    <property type="project" value="UniProtKB-KW"/>
</dbReference>
<feature type="domain" description="Fe2OG dioxygenase" evidence="9">
    <location>
        <begin position="103"/>
        <end position="201"/>
    </location>
</feature>
<evidence type="ECO:0000256" key="7">
    <source>
        <dbReference type="ARBA" id="ARBA00023004"/>
    </source>
</evidence>
<keyword evidence="3" id="KW-0227">DNA damage</keyword>
<dbReference type="Proteomes" id="UP000294850">
    <property type="component" value="Unassembled WGS sequence"/>
</dbReference>
<gene>
    <name evidence="10" type="ORF">E0F88_25545</name>
</gene>
<proteinExistence type="predicted"/>
<evidence type="ECO:0000256" key="5">
    <source>
        <dbReference type="ARBA" id="ARBA00022964"/>
    </source>
</evidence>
<dbReference type="Pfam" id="PF13532">
    <property type="entry name" value="2OG-FeII_Oxy_2"/>
    <property type="match status" value="1"/>
</dbReference>
<evidence type="ECO:0000256" key="2">
    <source>
        <dbReference type="ARBA" id="ARBA00022723"/>
    </source>
</evidence>